<dbReference type="InterPro" id="IPR040764">
    <property type="entry name" value="CvfB_WH"/>
</dbReference>
<organism evidence="4 5">
    <name type="scientific">Pararcticibacter amylolyticus</name>
    <dbReference type="NCBI Taxonomy" id="2173175"/>
    <lineage>
        <taxon>Bacteria</taxon>
        <taxon>Pseudomonadati</taxon>
        <taxon>Bacteroidota</taxon>
        <taxon>Sphingobacteriia</taxon>
        <taxon>Sphingobacteriales</taxon>
        <taxon>Sphingobacteriaceae</taxon>
        <taxon>Pararcticibacter</taxon>
    </lineage>
</organism>
<dbReference type="InterPro" id="IPR036388">
    <property type="entry name" value="WH-like_DNA-bd_sf"/>
</dbReference>
<reference evidence="4 5" key="1">
    <citation type="submission" date="2018-04" db="EMBL/GenBank/DDBJ databases">
        <title>Pedobacter chongqingensis sp. nov., isolated from a rottenly hemp rope.</title>
        <authorList>
            <person name="Cai Y."/>
        </authorList>
    </citation>
    <scope>NUCLEOTIDE SEQUENCE [LARGE SCALE GENOMIC DNA]</scope>
    <source>
        <strain evidence="4 5">FJ4-8</strain>
    </source>
</reference>
<gene>
    <name evidence="4" type="ORF">DDR33_09990</name>
</gene>
<evidence type="ECO:0000259" key="2">
    <source>
        <dbReference type="Pfam" id="PF13509"/>
    </source>
</evidence>
<dbReference type="InterPro" id="IPR012340">
    <property type="entry name" value="NA-bd_OB-fold"/>
</dbReference>
<comment type="similarity">
    <text evidence="1">Belongs to the CvfB family.</text>
</comment>
<dbReference type="AlphaFoldDB" id="A0A2U2PHN4"/>
<evidence type="ECO:0000313" key="5">
    <source>
        <dbReference type="Proteomes" id="UP000245647"/>
    </source>
</evidence>
<dbReference type="PIRSF" id="PIRSF012524">
    <property type="entry name" value="YitL_S1"/>
    <property type="match status" value="1"/>
</dbReference>
<dbReference type="RefSeq" id="WP_109415771.1">
    <property type="nucleotide sequence ID" value="NZ_QEAS01000007.1"/>
</dbReference>
<name>A0A2U2PHN4_9SPHI</name>
<feature type="domain" description="Conserved virulence factor B first S1" evidence="2">
    <location>
        <begin position="70"/>
        <end position="125"/>
    </location>
</feature>
<evidence type="ECO:0000259" key="3">
    <source>
        <dbReference type="Pfam" id="PF17783"/>
    </source>
</evidence>
<accession>A0A2U2PHN4</accession>
<feature type="domain" description="Conserved virulence factor B-like winged helix" evidence="3">
    <location>
        <begin position="218"/>
        <end position="274"/>
    </location>
</feature>
<comment type="caution">
    <text evidence="4">The sequence shown here is derived from an EMBL/GenBank/DDBJ whole genome shotgun (WGS) entry which is preliminary data.</text>
</comment>
<dbReference type="PANTHER" id="PTHR37296">
    <property type="entry name" value="CONSERVED VIRULENCE FACTOR B"/>
    <property type="match status" value="1"/>
</dbReference>
<protein>
    <submittedName>
        <fullName evidence="4">RNA-binding protein</fullName>
    </submittedName>
</protein>
<keyword evidence="5" id="KW-1185">Reference proteome</keyword>
<dbReference type="InterPro" id="IPR014464">
    <property type="entry name" value="CvfB_fam"/>
</dbReference>
<evidence type="ECO:0000313" key="4">
    <source>
        <dbReference type="EMBL" id="PWG80915.1"/>
    </source>
</evidence>
<proteinExistence type="inferred from homology"/>
<dbReference type="EMBL" id="QEAS01000007">
    <property type="protein sequence ID" value="PWG80915.1"/>
    <property type="molecule type" value="Genomic_DNA"/>
</dbReference>
<dbReference type="Gene3D" id="1.10.10.10">
    <property type="entry name" value="Winged helix-like DNA-binding domain superfamily/Winged helix DNA-binding domain"/>
    <property type="match status" value="1"/>
</dbReference>
<evidence type="ECO:0000256" key="1">
    <source>
        <dbReference type="PIRNR" id="PIRNR012524"/>
    </source>
</evidence>
<dbReference type="InterPro" id="IPR039566">
    <property type="entry name" value="CvfB_S1_st"/>
</dbReference>
<dbReference type="Pfam" id="PF17783">
    <property type="entry name" value="WHD_CvfB"/>
    <property type="match status" value="1"/>
</dbReference>
<dbReference type="Pfam" id="PF13509">
    <property type="entry name" value="S1_2"/>
    <property type="match status" value="2"/>
</dbReference>
<dbReference type="Gene3D" id="2.40.50.140">
    <property type="entry name" value="Nucleic acid-binding proteins"/>
    <property type="match status" value="1"/>
</dbReference>
<dbReference type="OrthoDB" id="9801597at2"/>
<dbReference type="PANTHER" id="PTHR37296:SF1">
    <property type="entry name" value="CONSERVED VIRULENCE FACTOR B"/>
    <property type="match status" value="1"/>
</dbReference>
<sequence length="276" mass="31262">MIEIGKYNELRITGKKEEGLILSDGYDTVLLPLPLAPRDAETGDALFVFVYLNKEGIMTATTEKPYACVGDFAWLKVVDENRDGVFMDLGIGKDVFVPNRQQKKKMHKGDSYVVYIFLDESNNRMLASSHLSSFAEEDDIDLEEKDEVSLLIADPTDLGYNAIINNKYIGLLYQNELFSYVHPGDVRKGWIKRFRPDGKIDLSLQPLGYGHILDFKVTLLEDLEQSKGVIPLGDKSSPEDIYTRFQVSKSAFKKAAGALYKERKIVISDHEIRLVR</sequence>
<feature type="domain" description="Conserved virulence factor B first S1" evidence="2">
    <location>
        <begin position="4"/>
        <end position="62"/>
    </location>
</feature>
<dbReference type="Proteomes" id="UP000245647">
    <property type="component" value="Unassembled WGS sequence"/>
</dbReference>